<dbReference type="AlphaFoldDB" id="A0A2S3GL95"/>
<dbReference type="Proteomes" id="UP000243499">
    <property type="component" value="Chromosome 1"/>
</dbReference>
<proteinExistence type="predicted"/>
<dbReference type="Gramene" id="PAN04087">
    <property type="protein sequence ID" value="PAN04087"/>
    <property type="gene ID" value="PAHAL_1G040800"/>
</dbReference>
<organism evidence="2">
    <name type="scientific">Panicum hallii</name>
    <dbReference type="NCBI Taxonomy" id="206008"/>
    <lineage>
        <taxon>Eukaryota</taxon>
        <taxon>Viridiplantae</taxon>
        <taxon>Streptophyta</taxon>
        <taxon>Embryophyta</taxon>
        <taxon>Tracheophyta</taxon>
        <taxon>Spermatophyta</taxon>
        <taxon>Magnoliopsida</taxon>
        <taxon>Liliopsida</taxon>
        <taxon>Poales</taxon>
        <taxon>Poaceae</taxon>
        <taxon>PACMAD clade</taxon>
        <taxon>Panicoideae</taxon>
        <taxon>Panicodae</taxon>
        <taxon>Paniceae</taxon>
        <taxon>Panicinae</taxon>
        <taxon>Panicum</taxon>
        <taxon>Panicum sect. Panicum</taxon>
    </lineage>
</organism>
<dbReference type="PANTHER" id="PTHR45125">
    <property type="entry name" value="F21J9.4-RELATED"/>
    <property type="match status" value="1"/>
</dbReference>
<dbReference type="EMBL" id="CM008046">
    <property type="protein sequence ID" value="PAN04087.2"/>
    <property type="molecule type" value="Genomic_DNA"/>
</dbReference>
<keyword evidence="1" id="KW-0175">Coiled coil</keyword>
<evidence type="ECO:0000313" key="2">
    <source>
        <dbReference type="EMBL" id="PAN04087.2"/>
    </source>
</evidence>
<sequence length="198" mass="23554">MLVSAWLNISTDPMQGADQTKGSFWTRVYEYYHSNKEFTSNHTQSSLLHRWKGILAMVFYEAEDRENKSFQLLHCWNILKNQPNWHDKQKELAAEKQLESDAEKEQKKEGRYNQSYTVEKERLELEKRRAEAEEARAANEAKGLKMKEIELERNKIELEHKRMLDEERIMTMDIASMPFLQQQYYKSLQDGISRSVSN</sequence>
<dbReference type="PANTHER" id="PTHR45125:SF51">
    <property type="entry name" value="F21J9.4-RELATED"/>
    <property type="match status" value="1"/>
</dbReference>
<protein>
    <submittedName>
        <fullName evidence="2">Uncharacterized protein</fullName>
    </submittedName>
</protein>
<feature type="coiled-coil region" evidence="1">
    <location>
        <begin position="88"/>
        <end position="166"/>
    </location>
</feature>
<evidence type="ECO:0000256" key="1">
    <source>
        <dbReference type="SAM" id="Coils"/>
    </source>
</evidence>
<accession>A0A2S3GL95</accession>
<gene>
    <name evidence="2" type="ORF">PAHAL_1G040800</name>
</gene>
<name>A0A2S3GL95_9POAL</name>
<reference evidence="2" key="1">
    <citation type="submission" date="2018-04" db="EMBL/GenBank/DDBJ databases">
        <title>WGS assembly of Panicum hallii.</title>
        <authorList>
            <person name="Lovell J."/>
            <person name="Jenkins J."/>
            <person name="Lowry D."/>
            <person name="Mamidi S."/>
            <person name="Sreedasyam A."/>
            <person name="Weng X."/>
            <person name="Barry K."/>
            <person name="Bonette J."/>
            <person name="Campitelli B."/>
            <person name="Daum C."/>
            <person name="Gordon S."/>
            <person name="Gould B."/>
            <person name="Lipzen A."/>
            <person name="Macqueen A."/>
            <person name="Palacio-Mejia J."/>
            <person name="Plott C."/>
            <person name="Shakirov E."/>
            <person name="Shu S."/>
            <person name="Yoshinaga Y."/>
            <person name="Zane M."/>
            <person name="Rokhsar D."/>
            <person name="Grimwood J."/>
            <person name="Schmutz J."/>
            <person name="Juenger T."/>
        </authorList>
    </citation>
    <scope>NUCLEOTIDE SEQUENCE [LARGE SCALE GENOMIC DNA]</scope>
    <source>
        <strain evidence="2">FIL2</strain>
    </source>
</reference>